<feature type="compositionally biased region" description="Basic and acidic residues" evidence="4">
    <location>
        <begin position="264"/>
        <end position="297"/>
    </location>
</feature>
<dbReference type="GO" id="GO:0005634">
    <property type="term" value="C:nucleus"/>
    <property type="evidence" value="ECO:0007669"/>
    <property type="project" value="UniProtKB-SubCell"/>
</dbReference>
<protein>
    <recommendedName>
        <fullName evidence="5">Histone chaperone domain-containing protein</fullName>
    </recommendedName>
</protein>
<dbReference type="SUPFAM" id="SSF53335">
    <property type="entry name" value="S-adenosyl-L-methionine-dependent methyltransferases"/>
    <property type="match status" value="1"/>
</dbReference>
<feature type="compositionally biased region" description="Basic and acidic residues" evidence="4">
    <location>
        <begin position="176"/>
        <end position="187"/>
    </location>
</feature>
<feature type="domain" description="Histone chaperone" evidence="5">
    <location>
        <begin position="357"/>
        <end position="388"/>
    </location>
</feature>
<keyword evidence="2" id="KW-0143">Chaperone</keyword>
<feature type="compositionally biased region" description="Basic and acidic residues" evidence="4">
    <location>
        <begin position="243"/>
        <end position="252"/>
    </location>
</feature>
<reference evidence="6 7" key="1">
    <citation type="submission" date="2019-01" db="EMBL/GenBank/DDBJ databases">
        <title>A chromosome-scale genome assembly of the yellow perch, Perca flavescens.</title>
        <authorList>
            <person name="Feron R."/>
            <person name="Morvezen R."/>
            <person name="Bestin A."/>
            <person name="Haffray P."/>
            <person name="Klopp C."/>
            <person name="Zahm M."/>
            <person name="Cabau C."/>
            <person name="Roques C."/>
            <person name="Donnadieu C."/>
            <person name="Bouchez O."/>
            <person name="Christie M."/>
            <person name="Larson W."/>
            <person name="Guiguen Y."/>
        </authorList>
    </citation>
    <scope>NUCLEOTIDE SEQUENCE [LARGE SCALE GENOMIC DNA]</scope>
    <source>
        <strain evidence="6">YP-PL-M2</strain>
        <tissue evidence="6">Blood</tissue>
    </source>
</reference>
<comment type="subcellular location">
    <subcellularLocation>
        <location evidence="1">Nucleus</location>
    </subcellularLocation>
</comment>
<feature type="compositionally biased region" description="Basic residues" evidence="4">
    <location>
        <begin position="405"/>
        <end position="416"/>
    </location>
</feature>
<dbReference type="Proteomes" id="UP000295070">
    <property type="component" value="Chromosome 15"/>
</dbReference>
<feature type="compositionally biased region" description="Acidic residues" evidence="4">
    <location>
        <begin position="98"/>
        <end position="108"/>
    </location>
</feature>
<dbReference type="InterPro" id="IPR019098">
    <property type="entry name" value="Histone_chaperone_domain_CHZ"/>
</dbReference>
<evidence type="ECO:0000256" key="2">
    <source>
        <dbReference type="ARBA" id="ARBA00023186"/>
    </source>
</evidence>
<evidence type="ECO:0000256" key="3">
    <source>
        <dbReference type="ARBA" id="ARBA00023242"/>
    </source>
</evidence>
<name>A0A484CFD8_PERFV</name>
<comment type="caution">
    <text evidence="6">The sequence shown here is derived from an EMBL/GenBank/DDBJ whole genome shotgun (WGS) entry which is preliminary data.</text>
</comment>
<dbReference type="PANTHER" id="PTHR15410">
    <property type="entry name" value="HIRA-INTERACTING PROTEIN 3"/>
    <property type="match status" value="1"/>
</dbReference>
<evidence type="ECO:0000313" key="7">
    <source>
        <dbReference type="Proteomes" id="UP000295070"/>
    </source>
</evidence>
<dbReference type="EMBL" id="SCKG01000015">
    <property type="protein sequence ID" value="TDH02780.1"/>
    <property type="molecule type" value="Genomic_DNA"/>
</dbReference>
<feature type="region of interest" description="Disordered" evidence="4">
    <location>
        <begin position="64"/>
        <end position="297"/>
    </location>
</feature>
<evidence type="ECO:0000313" key="6">
    <source>
        <dbReference type="EMBL" id="TDH02780.1"/>
    </source>
</evidence>
<dbReference type="AlphaFoldDB" id="A0A484CFD8"/>
<feature type="region of interest" description="Disordered" evidence="4">
    <location>
        <begin position="374"/>
        <end position="445"/>
    </location>
</feature>
<dbReference type="PANTHER" id="PTHR15410:SF2">
    <property type="entry name" value="HIRA-INTERACTING PROTEIN 3"/>
    <property type="match status" value="1"/>
</dbReference>
<feature type="compositionally biased region" description="Basic and acidic residues" evidence="4">
    <location>
        <begin position="87"/>
        <end position="97"/>
    </location>
</feature>
<proteinExistence type="predicted"/>
<evidence type="ECO:0000256" key="1">
    <source>
        <dbReference type="ARBA" id="ARBA00004123"/>
    </source>
</evidence>
<evidence type="ECO:0000256" key="4">
    <source>
        <dbReference type="SAM" id="MobiDB-lite"/>
    </source>
</evidence>
<gene>
    <name evidence="6" type="ORF">EPR50_G00156120</name>
</gene>
<feature type="compositionally biased region" description="Basic and acidic residues" evidence="4">
    <location>
        <begin position="64"/>
        <end position="79"/>
    </location>
</feature>
<sequence length="774" mass="87567">MKVSEKERAGIRRFVCAQLRDEPDLSKLTLGILKRLYLAHVGCESLSPEARNVMKQVVKEELLKMQEKDENGSELETLKPRNKRKRDKENDEVISGKEEEEEEEDDDESRAKKSRRQSTSSSESEDKEEGGTGSEEEAQIKSESEDAEEEGKNRKARINSEDSSDEEINKSKKKRNDCDDRPKEMVIKRANATKTGETRSSNTSQGKTPQSDEEKETDMDSKSQKSEKNNGNDSSDDSEEEEKVSVEKRDNDPESDSSSLPSIEDEKNSGKENSQDDKKKKTVKKEKSDRGQKQGDKAVVRLKHFISLCGLRPNYKKLLDGCRSVRSQVAVLKKELEELGVQGQPSVKKCKIVRMKREETQELAELDVSNIIATKELEDKDEGETGSEEEAQIESEDEEQEGKNSKRIKNGNRKPRINSEDSSDEKINKSKKKGNESDCDDRPKEMQGDKAVVRLKRYISLCGLRPNYKKLLDGCRSVRSQVAVLKKELEELGVQGQPSVKKCKIVRMKREETQELAELDVSNIIATKGFYFLLRRRIACTLVGMDDNGPDKDFAELKTRDIGGWGVAQIAAGSGLAVYAMWVGILQPGFRKVPLRLQVPYIPASKAQVDHVMTLLRGRKGGLVDLGSGDGRIVLEAHRQGFTPAVGYELNPWLVLMSRFHAWRAGHHEKVSYRREDLWKVNLTECKNVTVFLAPSVLSLLQQKLEAELPDDALMVAGRFPFPDWTPCRIEGHGVDRAWAYSMQAQRRNTFKKNDRQLTDIDLNKELTKEKGST</sequence>
<organism evidence="6 7">
    <name type="scientific">Perca flavescens</name>
    <name type="common">American yellow perch</name>
    <name type="synonym">Morone flavescens</name>
    <dbReference type="NCBI Taxonomy" id="8167"/>
    <lineage>
        <taxon>Eukaryota</taxon>
        <taxon>Metazoa</taxon>
        <taxon>Chordata</taxon>
        <taxon>Craniata</taxon>
        <taxon>Vertebrata</taxon>
        <taxon>Euteleostomi</taxon>
        <taxon>Actinopterygii</taxon>
        <taxon>Neopterygii</taxon>
        <taxon>Teleostei</taxon>
        <taxon>Neoteleostei</taxon>
        <taxon>Acanthomorphata</taxon>
        <taxon>Eupercaria</taxon>
        <taxon>Perciformes</taxon>
        <taxon>Percoidei</taxon>
        <taxon>Percidae</taxon>
        <taxon>Percinae</taxon>
        <taxon>Perca</taxon>
    </lineage>
</organism>
<dbReference type="InterPro" id="IPR029063">
    <property type="entry name" value="SAM-dependent_MTases_sf"/>
</dbReference>
<feature type="domain" description="Histone chaperone" evidence="5">
    <location>
        <begin position="510"/>
        <end position="539"/>
    </location>
</feature>
<dbReference type="SMART" id="SM01082">
    <property type="entry name" value="CHZ"/>
    <property type="match status" value="2"/>
</dbReference>
<feature type="compositionally biased region" description="Basic and acidic residues" evidence="4">
    <location>
        <begin position="218"/>
        <end position="230"/>
    </location>
</feature>
<feature type="compositionally biased region" description="Polar residues" evidence="4">
    <location>
        <begin position="192"/>
        <end position="209"/>
    </location>
</feature>
<evidence type="ECO:0000259" key="5">
    <source>
        <dbReference type="SMART" id="SM01082"/>
    </source>
</evidence>
<dbReference type="Gene3D" id="3.40.50.150">
    <property type="entry name" value="Vaccinia Virus protein VP39"/>
    <property type="match status" value="1"/>
</dbReference>
<accession>A0A484CFD8</accession>
<keyword evidence="7" id="KW-1185">Reference proteome</keyword>
<feature type="compositionally biased region" description="Acidic residues" evidence="4">
    <location>
        <begin position="379"/>
        <end position="400"/>
    </location>
</feature>
<feature type="compositionally biased region" description="Basic and acidic residues" evidence="4">
    <location>
        <begin position="424"/>
        <end position="445"/>
    </location>
</feature>
<dbReference type="STRING" id="8167.A0A484CFD8"/>
<keyword evidence="3" id="KW-0539">Nucleus</keyword>
<dbReference type="InterPro" id="IPR037647">
    <property type="entry name" value="HIRIP3"/>
</dbReference>